<evidence type="ECO:0000256" key="4">
    <source>
        <dbReference type="ARBA" id="ARBA00022737"/>
    </source>
</evidence>
<keyword evidence="4" id="KW-0677">Repeat</keyword>
<name>A0A8C5FHI1_GADMO</name>
<evidence type="ECO:0000313" key="13">
    <source>
        <dbReference type="Proteomes" id="UP000694546"/>
    </source>
</evidence>
<organism evidence="12 13">
    <name type="scientific">Gadus morhua</name>
    <name type="common">Atlantic cod</name>
    <dbReference type="NCBI Taxonomy" id="8049"/>
    <lineage>
        <taxon>Eukaryota</taxon>
        <taxon>Metazoa</taxon>
        <taxon>Chordata</taxon>
        <taxon>Craniata</taxon>
        <taxon>Vertebrata</taxon>
        <taxon>Euteleostomi</taxon>
        <taxon>Actinopterygii</taxon>
        <taxon>Neopterygii</taxon>
        <taxon>Teleostei</taxon>
        <taxon>Neoteleostei</taxon>
        <taxon>Acanthomorphata</taxon>
        <taxon>Zeiogadaria</taxon>
        <taxon>Gadariae</taxon>
        <taxon>Gadiformes</taxon>
        <taxon>Gadoidei</taxon>
        <taxon>Gadidae</taxon>
        <taxon>Gadus</taxon>
    </lineage>
</organism>
<proteinExistence type="inferred from homology"/>
<dbReference type="AlphaFoldDB" id="A0A8C5FHI1"/>
<evidence type="ECO:0000313" key="12">
    <source>
        <dbReference type="Ensembl" id="ENSGMOP00000037256.1"/>
    </source>
</evidence>
<dbReference type="Ensembl" id="ENSGMOT00000074186.1">
    <property type="protein sequence ID" value="ENSGMOP00000037256.1"/>
    <property type="gene ID" value="ENSGMOG00000014407.2"/>
</dbReference>
<evidence type="ECO:0008006" key="14">
    <source>
        <dbReference type="Google" id="ProtNLM"/>
    </source>
</evidence>
<evidence type="ECO:0000256" key="2">
    <source>
        <dbReference type="ARBA" id="ARBA00022475"/>
    </source>
</evidence>
<dbReference type="SUPFAM" id="SSF51445">
    <property type="entry name" value="(Trans)glycosidases"/>
    <property type="match status" value="2"/>
</dbReference>
<evidence type="ECO:0000256" key="3">
    <source>
        <dbReference type="ARBA" id="ARBA00022692"/>
    </source>
</evidence>
<evidence type="ECO:0000256" key="9">
    <source>
        <dbReference type="SAM" id="MobiDB-lite"/>
    </source>
</evidence>
<evidence type="ECO:0000256" key="10">
    <source>
        <dbReference type="SAM" id="Phobius"/>
    </source>
</evidence>
<dbReference type="FunFam" id="3.20.20.80:FF:000062">
    <property type="entry name" value="Klotho"/>
    <property type="match status" value="1"/>
</dbReference>
<dbReference type="GO" id="GO:0005975">
    <property type="term" value="P:carbohydrate metabolic process"/>
    <property type="evidence" value="ECO:0007669"/>
    <property type="project" value="InterPro"/>
</dbReference>
<dbReference type="InterPro" id="IPR033132">
    <property type="entry name" value="GH_1_N_CS"/>
</dbReference>
<keyword evidence="5 10" id="KW-1133">Transmembrane helix</keyword>
<keyword evidence="7" id="KW-0325">Glycoprotein</keyword>
<dbReference type="InterPro" id="IPR001360">
    <property type="entry name" value="Glyco_hydro_1"/>
</dbReference>
<feature type="transmembrane region" description="Helical" evidence="10">
    <location>
        <begin position="1017"/>
        <end position="1039"/>
    </location>
</feature>
<dbReference type="FunFam" id="3.20.20.80:FF:000042">
    <property type="entry name" value="Klotho"/>
    <property type="match status" value="1"/>
</dbReference>
<dbReference type="PANTHER" id="PTHR10353:SF68">
    <property type="entry name" value="BETA-KLOTHO"/>
    <property type="match status" value="1"/>
</dbReference>
<dbReference type="Gene3D" id="3.20.20.80">
    <property type="entry name" value="Glycosidases"/>
    <property type="match status" value="3"/>
</dbReference>
<evidence type="ECO:0000256" key="5">
    <source>
        <dbReference type="ARBA" id="ARBA00022989"/>
    </source>
</evidence>
<dbReference type="PROSITE" id="PS00653">
    <property type="entry name" value="GLYCOSYL_HYDROL_F1_2"/>
    <property type="match status" value="1"/>
</dbReference>
<keyword evidence="11" id="KW-0732">Signal</keyword>
<keyword evidence="13" id="KW-1185">Reference proteome</keyword>
<dbReference type="Proteomes" id="UP000694546">
    <property type="component" value="Chromosome 10"/>
</dbReference>
<comment type="subcellular location">
    <subcellularLocation>
        <location evidence="1">Cell membrane</location>
        <topology evidence="1">Single-pass membrane protein</topology>
    </subcellularLocation>
</comment>
<accession>A0A8C5FHI1</accession>
<feature type="chain" id="PRO_5034042961" description="Beta-klotho" evidence="11">
    <location>
        <begin position="40"/>
        <end position="1091"/>
    </location>
</feature>
<feature type="signal peptide" evidence="11">
    <location>
        <begin position="1"/>
        <end position="39"/>
    </location>
</feature>
<dbReference type="PANTHER" id="PTHR10353">
    <property type="entry name" value="GLYCOSYL HYDROLASE"/>
    <property type="match status" value="1"/>
</dbReference>
<keyword evidence="3 10" id="KW-0812">Transmembrane</keyword>
<feature type="region of interest" description="Disordered" evidence="9">
    <location>
        <begin position="47"/>
        <end position="66"/>
    </location>
</feature>
<dbReference type="GO" id="GO:0004553">
    <property type="term" value="F:hydrolase activity, hydrolyzing O-glycosyl compounds"/>
    <property type="evidence" value="ECO:0007669"/>
    <property type="project" value="InterPro"/>
</dbReference>
<dbReference type="GO" id="GO:0005886">
    <property type="term" value="C:plasma membrane"/>
    <property type="evidence" value="ECO:0007669"/>
    <property type="project" value="UniProtKB-SubCell"/>
</dbReference>
<feature type="region of interest" description="Disordered" evidence="9">
    <location>
        <begin position="839"/>
        <end position="860"/>
    </location>
</feature>
<dbReference type="OMA" id="RRKFWKA"/>
<evidence type="ECO:0000256" key="8">
    <source>
        <dbReference type="ARBA" id="ARBA00060858"/>
    </source>
</evidence>
<protein>
    <recommendedName>
        <fullName evidence="14">Beta-klotho</fullName>
    </recommendedName>
</protein>
<dbReference type="GeneTree" id="ENSGT00940000157489"/>
<feature type="compositionally biased region" description="Polar residues" evidence="9">
    <location>
        <begin position="839"/>
        <end position="851"/>
    </location>
</feature>
<evidence type="ECO:0000256" key="1">
    <source>
        <dbReference type="ARBA" id="ARBA00004162"/>
    </source>
</evidence>
<sequence>MVWGFKSATCITVWHTTPGMLNRISALPLPCLWLSVALAMGGPDTAGGGRRLWQQPGADPSPHAGSLRQDTFPPGFLWSTGTSAFQTEGAWDRDGKGPSVWDLHTHSADGGGNADVASDSFARWEEDVEALEYLGVAAYSFSLSWPRLFPDGDAGGEPNAAAVEHYRRLVERLVERGITPVVTLFHWDLPLALQARYGGWKNEELVDLFEGYAAFCFRTFGNEVKHWLTLHNPYLVAVQGYRTGLHAPGEKGEDLSVPLMVAHNLIRAHAKAWHTYNDQFRPTQGGEVSVVLGSHWVVPQRTPASPAHVELCQRSMEAVLGWFANPIFGDGDYPASMRSQHGDLLPTFTPEEKAWVKGTADFFALSFGPNDLRLSRGLVPYGQSVSPDLRSLLKWIQLEYGDRRVLVAEGGWFSEAAVGTEDTVAMYLMKRFINQVLLAIKVDGVQVIGYTAWSLVDGFEWNYGYSLRRGLFYIDFSQPNRTRVPKTTAQYYRRVISDNGFPDDERSQEITGRFPCDFHWGVSDSTLQVTQPSVHFHPYSPQFRDPHLYRWNLTGDGGLHVVPEVRVKPRAPQCTDYPTIHTHFKLFASTGATHYRFGLDWSLILPQGDLSTVNTEALRYYRCFLTKLREHNLEAVVTLYYPTHRAPFLGLPESLHASGGWLNQSTGEAFLDYTALCYRELGSSVRYWITINEPNRLVDVFPKVEQQHQATRNLLLAHAKAWRLYEGEYASEQGGLVSMALHADWAQPANPFLESHTEAAQRLLLFELGRFLDPILDAARLERGGEAGFTPVEKIYLEQRALVTGLPSSPLPSFSESEKKLLKGTLGFIALNHFTTRLASPHPHSQSAEPNPQQPRRPAHGCLLFSDPNWSRSGLGQALVPWGLRSLLGWVTERYGGDLPIVVTASGVDDPALVEDSLRQHYISSYLQEALKARQLDGVNLQGFYVWKLQDRLAPQFGLFASTHHRSKPKASVAAYREILQRGGFPADNSSSTQSCGSSESQESCAICARILENKPLLVFGVCLLTSAVMLGVVLAVSLRHRGRRSRGRARGKRRRTGVSVCAVPPHVRCGPWQRVKTVQCVTDKIRVVRH</sequence>
<evidence type="ECO:0000256" key="11">
    <source>
        <dbReference type="SAM" id="SignalP"/>
    </source>
</evidence>
<comment type="similarity">
    <text evidence="8">Belongs to the glycosyl hydrolase 1 family. Klotho subfamily.</text>
</comment>
<dbReference type="Pfam" id="PF00232">
    <property type="entry name" value="Glyco_hydro_1"/>
    <property type="match status" value="3"/>
</dbReference>
<keyword evidence="6 10" id="KW-0472">Membrane</keyword>
<keyword evidence="2" id="KW-1003">Cell membrane</keyword>
<reference evidence="12" key="1">
    <citation type="submission" date="2025-08" db="UniProtKB">
        <authorList>
            <consortium name="Ensembl"/>
        </authorList>
    </citation>
    <scope>IDENTIFICATION</scope>
</reference>
<dbReference type="PRINTS" id="PR00131">
    <property type="entry name" value="GLHYDRLASE1"/>
</dbReference>
<dbReference type="InterPro" id="IPR017853">
    <property type="entry name" value="GH"/>
</dbReference>
<reference evidence="12" key="2">
    <citation type="submission" date="2025-09" db="UniProtKB">
        <authorList>
            <consortium name="Ensembl"/>
        </authorList>
    </citation>
    <scope>IDENTIFICATION</scope>
</reference>
<evidence type="ECO:0000256" key="6">
    <source>
        <dbReference type="ARBA" id="ARBA00023136"/>
    </source>
</evidence>
<evidence type="ECO:0000256" key="7">
    <source>
        <dbReference type="ARBA" id="ARBA00023180"/>
    </source>
</evidence>